<dbReference type="AlphaFoldDB" id="A0A0G0LWI9"/>
<dbReference type="Pfam" id="PF00550">
    <property type="entry name" value="PP-binding"/>
    <property type="match status" value="1"/>
</dbReference>
<name>A0A0G0LWI9_9BACT</name>
<protein>
    <recommendedName>
        <fullName evidence="1">Carrier domain-containing protein</fullName>
    </recommendedName>
</protein>
<comment type="caution">
    <text evidence="2">The sequence shown here is derived from an EMBL/GenBank/DDBJ whole genome shotgun (WGS) entry which is preliminary data.</text>
</comment>
<dbReference type="InterPro" id="IPR036736">
    <property type="entry name" value="ACP-like_sf"/>
</dbReference>
<reference evidence="2 3" key="1">
    <citation type="journal article" date="2015" name="Nature">
        <title>rRNA introns, odd ribosomes, and small enigmatic genomes across a large radiation of phyla.</title>
        <authorList>
            <person name="Brown C.T."/>
            <person name="Hug L.A."/>
            <person name="Thomas B.C."/>
            <person name="Sharon I."/>
            <person name="Castelle C.J."/>
            <person name="Singh A."/>
            <person name="Wilkins M.J."/>
            <person name="Williams K.H."/>
            <person name="Banfield J.F."/>
        </authorList>
    </citation>
    <scope>NUCLEOTIDE SEQUENCE [LARGE SCALE GENOMIC DNA]</scope>
</reference>
<proteinExistence type="predicted"/>
<dbReference type="SUPFAM" id="SSF47336">
    <property type="entry name" value="ACP-like"/>
    <property type="match status" value="1"/>
</dbReference>
<accession>A0A0G0LWI9</accession>
<sequence>MDTDLNNISVKIKRELSDFLGIDMEDVDDETSLKEDLHMDPASITDYIEILSKAGFDTDRLDLTEIETFGDLLEALSSHT</sequence>
<dbReference type="Gene3D" id="1.10.1200.10">
    <property type="entry name" value="ACP-like"/>
    <property type="match status" value="1"/>
</dbReference>
<dbReference type="EMBL" id="LBVU01000002">
    <property type="protein sequence ID" value="KKQ92385.1"/>
    <property type="molecule type" value="Genomic_DNA"/>
</dbReference>
<organism evidence="2 3">
    <name type="scientific">Candidatus Woesebacteria bacterium GW2011_GWB1_39_10</name>
    <dbReference type="NCBI Taxonomy" id="1618572"/>
    <lineage>
        <taxon>Bacteria</taxon>
        <taxon>Candidatus Woeseibacteriota</taxon>
    </lineage>
</organism>
<evidence type="ECO:0000259" key="1">
    <source>
        <dbReference type="Pfam" id="PF00550"/>
    </source>
</evidence>
<feature type="domain" description="Carrier" evidence="1">
    <location>
        <begin position="11"/>
        <end position="76"/>
    </location>
</feature>
<dbReference type="Proteomes" id="UP000034774">
    <property type="component" value="Unassembled WGS sequence"/>
</dbReference>
<evidence type="ECO:0000313" key="3">
    <source>
        <dbReference type="Proteomes" id="UP000034774"/>
    </source>
</evidence>
<dbReference type="InterPro" id="IPR009081">
    <property type="entry name" value="PP-bd_ACP"/>
</dbReference>
<evidence type="ECO:0000313" key="2">
    <source>
        <dbReference type="EMBL" id="KKQ92385.1"/>
    </source>
</evidence>
<gene>
    <name evidence="2" type="ORF">UT17_C0002G0048</name>
</gene>
<dbReference type="STRING" id="1618572.UT17_C0002G0048"/>